<accession>A0ABR7NM23</accession>
<protein>
    <submittedName>
        <fullName evidence="2">Aldo/keto reductase</fullName>
    </submittedName>
</protein>
<dbReference type="InterPro" id="IPR023210">
    <property type="entry name" value="NADP_OxRdtase_dom"/>
</dbReference>
<gene>
    <name evidence="2" type="ORF">H8717_13720</name>
</gene>
<dbReference type="InterPro" id="IPR020471">
    <property type="entry name" value="AKR"/>
</dbReference>
<feature type="domain" description="NADP-dependent oxidoreductase" evidence="1">
    <location>
        <begin position="17"/>
        <end position="272"/>
    </location>
</feature>
<dbReference type="RefSeq" id="WP_262400861.1">
    <property type="nucleotide sequence ID" value="NZ_JACRTB010000032.1"/>
</dbReference>
<dbReference type="Proteomes" id="UP000658131">
    <property type="component" value="Unassembled WGS sequence"/>
</dbReference>
<comment type="caution">
    <text evidence="2">The sequence shown here is derived from an EMBL/GenBank/DDBJ whole genome shotgun (WGS) entry which is preliminary data.</text>
</comment>
<dbReference type="Pfam" id="PF00248">
    <property type="entry name" value="Aldo_ket_red"/>
    <property type="match status" value="1"/>
</dbReference>
<reference evidence="2 3" key="1">
    <citation type="submission" date="2020-08" db="EMBL/GenBank/DDBJ databases">
        <title>Genome public.</title>
        <authorList>
            <person name="Liu C."/>
            <person name="Sun Q."/>
        </authorList>
    </citation>
    <scope>NUCLEOTIDE SEQUENCE [LARGE SCALE GENOMIC DNA]</scope>
    <source>
        <strain evidence="2 3">BX1</strain>
    </source>
</reference>
<dbReference type="PANTHER" id="PTHR43638">
    <property type="entry name" value="OXIDOREDUCTASE, ALDO/KETO REDUCTASE FAMILY PROTEIN"/>
    <property type="match status" value="1"/>
</dbReference>
<evidence type="ECO:0000313" key="3">
    <source>
        <dbReference type="Proteomes" id="UP000658131"/>
    </source>
</evidence>
<dbReference type="CDD" id="cd19138">
    <property type="entry name" value="AKR_YeaE"/>
    <property type="match status" value="1"/>
</dbReference>
<dbReference type="SUPFAM" id="SSF51430">
    <property type="entry name" value="NAD(P)-linked oxidoreductase"/>
    <property type="match status" value="1"/>
</dbReference>
<sequence length="286" mass="32336">MDDISTLTLRDGTQVPRLGQGTWHLGEKPSDRKAELKALRTGIEHGLTLIDTAEMYGEGCSEQLVGEAISSYDRNKIFLVSKVYPWNAGEDRIFKACRDSLRRMKTDYIDMYLLHWRGSVPLEETAACMEELVHRGWIRRWGVSNMDMEDLEELWEAPTGHCCQTNQVLYHLASRGVETVLLPWMRKHDMALMAHCPLAQGGSLRSSLLRNPILKQLAYEKDCTVFQLMIAFLMSDPTVIAIPRTGNASHAEENAVAAKIQITGNEMTLLNKVFPAPQHRCPLEIV</sequence>
<dbReference type="EMBL" id="JACRTB010000032">
    <property type="protein sequence ID" value="MBC8577457.1"/>
    <property type="molecule type" value="Genomic_DNA"/>
</dbReference>
<dbReference type="PANTHER" id="PTHR43638:SF3">
    <property type="entry name" value="ALDEHYDE REDUCTASE"/>
    <property type="match status" value="1"/>
</dbReference>
<dbReference type="PRINTS" id="PR00069">
    <property type="entry name" value="ALDKETRDTASE"/>
</dbReference>
<proteinExistence type="predicted"/>
<evidence type="ECO:0000313" key="2">
    <source>
        <dbReference type="EMBL" id="MBC8577457.1"/>
    </source>
</evidence>
<evidence type="ECO:0000259" key="1">
    <source>
        <dbReference type="Pfam" id="PF00248"/>
    </source>
</evidence>
<name>A0ABR7NM23_9FIRM</name>
<dbReference type="InterPro" id="IPR036812">
    <property type="entry name" value="NAD(P)_OxRdtase_dom_sf"/>
</dbReference>
<organism evidence="2 3">
    <name type="scientific">Yanshouia hominis</name>
    <dbReference type="NCBI Taxonomy" id="2763673"/>
    <lineage>
        <taxon>Bacteria</taxon>
        <taxon>Bacillati</taxon>
        <taxon>Bacillota</taxon>
        <taxon>Clostridia</taxon>
        <taxon>Eubacteriales</taxon>
        <taxon>Oscillospiraceae</taxon>
        <taxon>Yanshouia</taxon>
    </lineage>
</organism>
<dbReference type="PIRSF" id="PIRSF000097">
    <property type="entry name" value="AKR"/>
    <property type="match status" value="1"/>
</dbReference>
<keyword evidence="3" id="KW-1185">Reference proteome</keyword>
<dbReference type="Gene3D" id="3.20.20.100">
    <property type="entry name" value="NADP-dependent oxidoreductase domain"/>
    <property type="match status" value="1"/>
</dbReference>